<sequence length="147" mass="17087">MKIEDYQDYQEKNVKASKSQLKEYIQIYADMVKKLKSEDAMELEPVKRNIKDTYPTEIYFTLIDEAGRYVKLTITDASKEYIIPIFTDMREYAVGSAKISTLFLDKLDLKVISPDDIAELAESDEDFQGFVVNPHSQNFNFDRNGDF</sequence>
<evidence type="ECO:0008006" key="3">
    <source>
        <dbReference type="Google" id="ProtNLM"/>
    </source>
</evidence>
<accession>A0A8T3VEW8</accession>
<protein>
    <recommendedName>
        <fullName evidence="3">SseB protein N-terminal domain-containing protein</fullName>
    </recommendedName>
</protein>
<evidence type="ECO:0000313" key="1">
    <source>
        <dbReference type="EMBL" id="MBE6501905.1"/>
    </source>
</evidence>
<evidence type="ECO:0000313" key="2">
    <source>
        <dbReference type="Proteomes" id="UP000783037"/>
    </source>
</evidence>
<dbReference type="RefSeq" id="WP_303738999.1">
    <property type="nucleotide sequence ID" value="NZ_SUTK01000021.1"/>
</dbReference>
<dbReference type="Proteomes" id="UP000783037">
    <property type="component" value="Unassembled WGS sequence"/>
</dbReference>
<gene>
    <name evidence="1" type="ORF">E7Z79_05630</name>
</gene>
<dbReference type="EMBL" id="SUTK01000021">
    <property type="protein sequence ID" value="MBE6501905.1"/>
    <property type="molecule type" value="Genomic_DNA"/>
</dbReference>
<dbReference type="AlphaFoldDB" id="A0A8T3VEW8"/>
<name>A0A8T3VEW8_9EURY</name>
<reference evidence="1" key="1">
    <citation type="submission" date="2019-04" db="EMBL/GenBank/DDBJ databases">
        <title>Evolution of Biomass-Degrading Anaerobic Consortia Revealed by Metagenomics.</title>
        <authorList>
            <person name="Peng X."/>
        </authorList>
    </citation>
    <scope>NUCLEOTIDE SEQUENCE</scope>
    <source>
        <strain evidence="1">SIG18</strain>
    </source>
</reference>
<organism evidence="1 2">
    <name type="scientific">Methanobrevibacter thaueri</name>
    <dbReference type="NCBI Taxonomy" id="190975"/>
    <lineage>
        <taxon>Archaea</taxon>
        <taxon>Methanobacteriati</taxon>
        <taxon>Methanobacteriota</taxon>
        <taxon>Methanomada group</taxon>
        <taxon>Methanobacteria</taxon>
        <taxon>Methanobacteriales</taxon>
        <taxon>Methanobacteriaceae</taxon>
        <taxon>Methanobrevibacter</taxon>
    </lineage>
</organism>
<proteinExistence type="predicted"/>
<comment type="caution">
    <text evidence="1">The sequence shown here is derived from an EMBL/GenBank/DDBJ whole genome shotgun (WGS) entry which is preliminary data.</text>
</comment>